<dbReference type="Pfam" id="PF04255">
    <property type="entry name" value="DUF433"/>
    <property type="match status" value="1"/>
</dbReference>
<dbReference type="Proteomes" id="UP000320551">
    <property type="component" value="Unassembled WGS sequence"/>
</dbReference>
<dbReference type="EMBL" id="SFBK01000110">
    <property type="protein sequence ID" value="TRU26522.1"/>
    <property type="molecule type" value="Genomic_DNA"/>
</dbReference>
<dbReference type="PANTHER" id="PTHR34849:SF1">
    <property type="entry name" value="SLR0770 PROTEIN"/>
    <property type="match status" value="1"/>
</dbReference>
<proteinExistence type="predicted"/>
<dbReference type="AlphaFoldDB" id="A0A552DWC0"/>
<sequence length="103" mass="11658">MEITLNQYIDITPGIRGGKPRIAGTRMTVADIATLYLRMGQSLDLIAGKYHLPLASVYAAMAYYYDHQDEIQQSMREDEAFADSLQSNYPSRLQAKLKELRGE</sequence>
<dbReference type="InterPro" id="IPR009057">
    <property type="entry name" value="Homeodomain-like_sf"/>
</dbReference>
<gene>
    <name evidence="1" type="ORF">EWV80_08260</name>
</gene>
<dbReference type="PANTHER" id="PTHR34849">
    <property type="entry name" value="SSL5025 PROTEIN"/>
    <property type="match status" value="1"/>
</dbReference>
<dbReference type="SUPFAM" id="SSF46689">
    <property type="entry name" value="Homeodomain-like"/>
    <property type="match status" value="1"/>
</dbReference>
<evidence type="ECO:0000313" key="1">
    <source>
        <dbReference type="EMBL" id="TRU26522.1"/>
    </source>
</evidence>
<name>A0A552DWC0_MICAE</name>
<accession>A0A552DWC0</accession>
<reference evidence="1 2" key="1">
    <citation type="submission" date="2019-01" db="EMBL/GenBank/DDBJ databases">
        <title>Coherence of Microcystis species and biogeography revealed through population genomics.</title>
        <authorList>
            <person name="Perez-Carrascal O.M."/>
            <person name="Terrat Y."/>
            <person name="Giani A."/>
            <person name="Fortin N."/>
            <person name="Tromas N."/>
            <person name="Shapiro B.J."/>
        </authorList>
    </citation>
    <scope>NUCLEOTIDE SEQUENCE [LARGE SCALE GENOMIC DNA]</scope>
    <source>
        <strain evidence="1">Ma_QC_B_20070730_S2</strain>
    </source>
</reference>
<dbReference type="Gene3D" id="1.10.10.10">
    <property type="entry name" value="Winged helix-like DNA-binding domain superfamily/Winged helix DNA-binding domain"/>
    <property type="match status" value="1"/>
</dbReference>
<organism evidence="1 2">
    <name type="scientific">Microcystis aeruginosa Ma_QC_B_20070730_S2</name>
    <dbReference type="NCBI Taxonomy" id="2486256"/>
    <lineage>
        <taxon>Bacteria</taxon>
        <taxon>Bacillati</taxon>
        <taxon>Cyanobacteriota</taxon>
        <taxon>Cyanophyceae</taxon>
        <taxon>Oscillatoriophycideae</taxon>
        <taxon>Chroococcales</taxon>
        <taxon>Microcystaceae</taxon>
        <taxon>Microcystis</taxon>
    </lineage>
</organism>
<comment type="caution">
    <text evidence="1">The sequence shown here is derived from an EMBL/GenBank/DDBJ whole genome shotgun (WGS) entry which is preliminary data.</text>
</comment>
<evidence type="ECO:0000313" key="2">
    <source>
        <dbReference type="Proteomes" id="UP000320551"/>
    </source>
</evidence>
<dbReference type="InterPro" id="IPR007367">
    <property type="entry name" value="DUF433"/>
</dbReference>
<dbReference type="InterPro" id="IPR036388">
    <property type="entry name" value="WH-like_DNA-bd_sf"/>
</dbReference>
<protein>
    <submittedName>
        <fullName evidence="1">DUF433 domain-containing protein</fullName>
    </submittedName>
</protein>